<evidence type="ECO:0000313" key="1">
    <source>
        <dbReference type="EMBL" id="KAI4822896.1"/>
    </source>
</evidence>
<sequence>MPTATLLSCEVLHNHYSILRGRLTPPKRQCYNRDVGPRWCELGPVCGVTNGTPEPHCNVTSVVGPPNHSECPTSSVRFQIPGGVIVELWPSGAEVSGLL</sequence>
<reference evidence="1" key="1">
    <citation type="submission" date="2022-05" db="EMBL/GenBank/DDBJ databases">
        <title>Chromosome-level genome of Chaenocephalus aceratus.</title>
        <authorList>
            <person name="Park H."/>
        </authorList>
    </citation>
    <scope>NUCLEOTIDE SEQUENCE</scope>
    <source>
        <strain evidence="1">KU_202001</strain>
    </source>
</reference>
<evidence type="ECO:0000313" key="2">
    <source>
        <dbReference type="Proteomes" id="UP001057452"/>
    </source>
</evidence>
<protein>
    <submittedName>
        <fullName evidence="1">Uncharacterized protein</fullName>
    </submittedName>
</protein>
<comment type="caution">
    <text evidence="1">The sequence shown here is derived from an EMBL/GenBank/DDBJ whole genome shotgun (WGS) entry which is preliminary data.</text>
</comment>
<proteinExistence type="predicted"/>
<dbReference type="EMBL" id="CM043792">
    <property type="protein sequence ID" value="KAI4822896.1"/>
    <property type="molecule type" value="Genomic_DNA"/>
</dbReference>
<dbReference type="Proteomes" id="UP001057452">
    <property type="component" value="Chromosome 8"/>
</dbReference>
<keyword evidence="2" id="KW-1185">Reference proteome</keyword>
<name>A0ACB9X9R9_CHAAC</name>
<gene>
    <name evidence="1" type="ORF">KUCAC02_008417</name>
</gene>
<organism evidence="1 2">
    <name type="scientific">Chaenocephalus aceratus</name>
    <name type="common">Blackfin icefish</name>
    <name type="synonym">Chaenichthys aceratus</name>
    <dbReference type="NCBI Taxonomy" id="36190"/>
    <lineage>
        <taxon>Eukaryota</taxon>
        <taxon>Metazoa</taxon>
        <taxon>Chordata</taxon>
        <taxon>Craniata</taxon>
        <taxon>Vertebrata</taxon>
        <taxon>Euteleostomi</taxon>
        <taxon>Actinopterygii</taxon>
        <taxon>Neopterygii</taxon>
        <taxon>Teleostei</taxon>
        <taxon>Neoteleostei</taxon>
        <taxon>Acanthomorphata</taxon>
        <taxon>Eupercaria</taxon>
        <taxon>Perciformes</taxon>
        <taxon>Notothenioidei</taxon>
        <taxon>Channichthyidae</taxon>
        <taxon>Chaenocephalus</taxon>
    </lineage>
</organism>
<accession>A0ACB9X9R9</accession>